<dbReference type="PANTHER" id="PTHR36304:SF4">
    <property type="entry name" value="DUF4388 DOMAIN-CONTAINING PROTEIN"/>
    <property type="match status" value="1"/>
</dbReference>
<comment type="caution">
    <text evidence="2">The sequence shown here is derived from an EMBL/GenBank/DDBJ whole genome shotgun (WGS) entry which is preliminary data.</text>
</comment>
<dbReference type="PANTHER" id="PTHR36304">
    <property type="entry name" value="DOMAIN GTPASE-ACTIVATING PROTEIN, PUTATIVE-RELATED-RELATED"/>
    <property type="match status" value="1"/>
</dbReference>
<protein>
    <submittedName>
        <fullName evidence="2">DUF4388 domain-containing protein</fullName>
    </submittedName>
</protein>
<dbReference type="Proteomes" id="UP000697710">
    <property type="component" value="Unassembled WGS sequence"/>
</dbReference>
<proteinExistence type="predicted"/>
<dbReference type="Pfam" id="PF14332">
    <property type="entry name" value="DUF4388"/>
    <property type="match status" value="1"/>
</dbReference>
<accession>A0A956M0N0</accession>
<feature type="domain" description="PatA-like N-terminal" evidence="1">
    <location>
        <begin position="4"/>
        <end position="158"/>
    </location>
</feature>
<name>A0A956M0N0_UNCEI</name>
<reference evidence="2" key="2">
    <citation type="journal article" date="2021" name="Microbiome">
        <title>Successional dynamics and alternative stable states in a saline activated sludge microbial community over 9 years.</title>
        <authorList>
            <person name="Wang Y."/>
            <person name="Ye J."/>
            <person name="Ju F."/>
            <person name="Liu L."/>
            <person name="Boyd J.A."/>
            <person name="Deng Y."/>
            <person name="Parks D.H."/>
            <person name="Jiang X."/>
            <person name="Yin X."/>
            <person name="Woodcroft B.J."/>
            <person name="Tyson G.W."/>
            <person name="Hugenholtz P."/>
            <person name="Polz M.F."/>
            <person name="Zhang T."/>
        </authorList>
    </citation>
    <scope>NUCLEOTIDE SEQUENCE</scope>
    <source>
        <strain evidence="2">HKST-UBA01</strain>
    </source>
</reference>
<dbReference type="EMBL" id="JAGQHR010000434">
    <property type="protein sequence ID" value="MCA9728628.1"/>
    <property type="molecule type" value="Genomic_DNA"/>
</dbReference>
<organism evidence="2 3">
    <name type="scientific">Eiseniibacteriota bacterium</name>
    <dbReference type="NCBI Taxonomy" id="2212470"/>
    <lineage>
        <taxon>Bacteria</taxon>
        <taxon>Candidatus Eiseniibacteriota</taxon>
    </lineage>
</organism>
<evidence type="ECO:0000313" key="3">
    <source>
        <dbReference type="Proteomes" id="UP000697710"/>
    </source>
</evidence>
<dbReference type="InterPro" id="IPR025497">
    <property type="entry name" value="PatA-like_N"/>
</dbReference>
<dbReference type="AlphaFoldDB" id="A0A956M0N0"/>
<evidence type="ECO:0000313" key="2">
    <source>
        <dbReference type="EMBL" id="MCA9728628.1"/>
    </source>
</evidence>
<evidence type="ECO:0000259" key="1">
    <source>
        <dbReference type="Pfam" id="PF14332"/>
    </source>
</evidence>
<reference evidence="2" key="1">
    <citation type="submission" date="2020-04" db="EMBL/GenBank/DDBJ databases">
        <authorList>
            <person name="Zhang T."/>
        </authorList>
    </citation>
    <scope>NUCLEOTIDE SEQUENCE</scope>
    <source>
        <strain evidence="2">HKST-UBA01</strain>
    </source>
</reference>
<sequence length="387" mass="42255">MALSGNLSEFSVLETLQVIALQQKTGTLYIESGKKRHGLHFRDGRLIGCQPPNPSDPDPFLDALVGLGQVGRDEERRIRMLAAQQGVDLWRQIGNSVHITEETLEETRCLVLQGMLDRILLWNKGHFEFDAGPVPPASGAPWNVETALLESMRRLDEAADLKAGGFPLNTRARVVSTPPAEAVEPDPENPIPAALERAIMTRLDGKRTLTEVVEQLGVAEYDVLTAVRELRNRGLVKLEAHGAGGHVTQILIEQPIRLRNPSLAGFLVVSFLLLAVTGFQVHRLTANVLSPRVDHAHRTRTQTIESFAVRDALEIHRQRHGVYPAHLDALIERGLWPGSRKSALDDAAYRVVDGGQAYLWAGMTDAATSSNVSNAGTSGSDGSVSRP</sequence>
<gene>
    <name evidence="2" type="ORF">KC729_13145</name>
</gene>